<reference evidence="1" key="2">
    <citation type="submission" date="2020-11" db="EMBL/GenBank/DDBJ databases">
        <authorList>
            <person name="McCartney M.A."/>
            <person name="Auch B."/>
            <person name="Kono T."/>
            <person name="Mallez S."/>
            <person name="Becker A."/>
            <person name="Gohl D.M."/>
            <person name="Silverstein K.A.T."/>
            <person name="Koren S."/>
            <person name="Bechman K.B."/>
            <person name="Herman A."/>
            <person name="Abrahante J.E."/>
            <person name="Garbe J."/>
        </authorList>
    </citation>
    <scope>NUCLEOTIDE SEQUENCE</scope>
    <source>
        <strain evidence="1">Duluth1</strain>
        <tissue evidence="1">Whole animal</tissue>
    </source>
</reference>
<evidence type="ECO:0000313" key="2">
    <source>
        <dbReference type="Proteomes" id="UP000828390"/>
    </source>
</evidence>
<dbReference type="Proteomes" id="UP000828390">
    <property type="component" value="Unassembled WGS sequence"/>
</dbReference>
<dbReference type="AlphaFoldDB" id="A0A9D4LAE0"/>
<keyword evidence="2" id="KW-1185">Reference proteome</keyword>
<proteinExistence type="predicted"/>
<name>A0A9D4LAE0_DREPO</name>
<protein>
    <submittedName>
        <fullName evidence="1">Uncharacterized protein</fullName>
    </submittedName>
</protein>
<dbReference type="EMBL" id="JAIWYP010000003">
    <property type="protein sequence ID" value="KAH3854223.1"/>
    <property type="molecule type" value="Genomic_DNA"/>
</dbReference>
<gene>
    <name evidence="1" type="ORF">DPMN_096762</name>
</gene>
<sequence>MPEKKENEKKYSRSFSEIDEVTGYVISLRRSSAQVERKQFYVRQVHYLYTVLYQGLDTNFYRMVTTGNPDYWHKSKILGKIQILRKNGTEETKLILHSKMITIMTQRVTSKIHFCTFKVEDVL</sequence>
<reference evidence="1" key="1">
    <citation type="journal article" date="2019" name="bioRxiv">
        <title>The Genome of the Zebra Mussel, Dreissena polymorpha: A Resource for Invasive Species Research.</title>
        <authorList>
            <person name="McCartney M.A."/>
            <person name="Auch B."/>
            <person name="Kono T."/>
            <person name="Mallez S."/>
            <person name="Zhang Y."/>
            <person name="Obille A."/>
            <person name="Becker A."/>
            <person name="Abrahante J.E."/>
            <person name="Garbe J."/>
            <person name="Badalamenti J.P."/>
            <person name="Herman A."/>
            <person name="Mangelson H."/>
            <person name="Liachko I."/>
            <person name="Sullivan S."/>
            <person name="Sone E.D."/>
            <person name="Koren S."/>
            <person name="Silverstein K.A.T."/>
            <person name="Beckman K.B."/>
            <person name="Gohl D.M."/>
        </authorList>
    </citation>
    <scope>NUCLEOTIDE SEQUENCE</scope>
    <source>
        <strain evidence="1">Duluth1</strain>
        <tissue evidence="1">Whole animal</tissue>
    </source>
</reference>
<evidence type="ECO:0000313" key="1">
    <source>
        <dbReference type="EMBL" id="KAH3854223.1"/>
    </source>
</evidence>
<organism evidence="1 2">
    <name type="scientific">Dreissena polymorpha</name>
    <name type="common">Zebra mussel</name>
    <name type="synonym">Mytilus polymorpha</name>
    <dbReference type="NCBI Taxonomy" id="45954"/>
    <lineage>
        <taxon>Eukaryota</taxon>
        <taxon>Metazoa</taxon>
        <taxon>Spiralia</taxon>
        <taxon>Lophotrochozoa</taxon>
        <taxon>Mollusca</taxon>
        <taxon>Bivalvia</taxon>
        <taxon>Autobranchia</taxon>
        <taxon>Heteroconchia</taxon>
        <taxon>Euheterodonta</taxon>
        <taxon>Imparidentia</taxon>
        <taxon>Neoheterodontei</taxon>
        <taxon>Myida</taxon>
        <taxon>Dreissenoidea</taxon>
        <taxon>Dreissenidae</taxon>
        <taxon>Dreissena</taxon>
    </lineage>
</organism>
<comment type="caution">
    <text evidence="1">The sequence shown here is derived from an EMBL/GenBank/DDBJ whole genome shotgun (WGS) entry which is preliminary data.</text>
</comment>
<accession>A0A9D4LAE0</accession>